<keyword evidence="1" id="KW-0479">Metal-binding</keyword>
<accession>A0A382AN05</accession>
<protein>
    <recommendedName>
        <fullName evidence="3">Sulfatase N-terminal domain-containing protein</fullName>
    </recommendedName>
</protein>
<feature type="domain" description="Sulfatase N-terminal" evidence="3">
    <location>
        <begin position="13"/>
        <end position="388"/>
    </location>
</feature>
<gene>
    <name evidence="4" type="ORF">METZ01_LOCUS155784</name>
</gene>
<organism evidence="4">
    <name type="scientific">marine metagenome</name>
    <dbReference type="NCBI Taxonomy" id="408172"/>
    <lineage>
        <taxon>unclassified sequences</taxon>
        <taxon>metagenomes</taxon>
        <taxon>ecological metagenomes</taxon>
    </lineage>
</organism>
<dbReference type="PANTHER" id="PTHR45953">
    <property type="entry name" value="IDURONATE 2-SULFATASE"/>
    <property type="match status" value="1"/>
</dbReference>
<reference evidence="4" key="1">
    <citation type="submission" date="2018-05" db="EMBL/GenBank/DDBJ databases">
        <authorList>
            <person name="Lanie J.A."/>
            <person name="Ng W.-L."/>
            <person name="Kazmierczak K.M."/>
            <person name="Andrzejewski T.M."/>
            <person name="Davidsen T.M."/>
            <person name="Wayne K.J."/>
            <person name="Tettelin H."/>
            <person name="Glass J.I."/>
            <person name="Rusch D."/>
            <person name="Podicherti R."/>
            <person name="Tsui H.-C.T."/>
            <person name="Winkler M.E."/>
        </authorList>
    </citation>
    <scope>NUCLEOTIDE SEQUENCE</scope>
</reference>
<evidence type="ECO:0000313" key="4">
    <source>
        <dbReference type="EMBL" id="SVB02930.1"/>
    </source>
</evidence>
<dbReference type="GO" id="GO:0008484">
    <property type="term" value="F:sulfuric ester hydrolase activity"/>
    <property type="evidence" value="ECO:0007669"/>
    <property type="project" value="TreeGrafter"/>
</dbReference>
<dbReference type="GO" id="GO:0005737">
    <property type="term" value="C:cytoplasm"/>
    <property type="evidence" value="ECO:0007669"/>
    <property type="project" value="TreeGrafter"/>
</dbReference>
<keyword evidence="2" id="KW-0378">Hydrolase</keyword>
<dbReference type="InterPro" id="IPR000917">
    <property type="entry name" value="Sulfatase_N"/>
</dbReference>
<dbReference type="GO" id="GO:0046872">
    <property type="term" value="F:metal ion binding"/>
    <property type="evidence" value="ECO:0007669"/>
    <property type="project" value="UniProtKB-KW"/>
</dbReference>
<dbReference type="PANTHER" id="PTHR45953:SF1">
    <property type="entry name" value="IDURONATE 2-SULFATASE"/>
    <property type="match status" value="1"/>
</dbReference>
<evidence type="ECO:0000259" key="3">
    <source>
        <dbReference type="Pfam" id="PF00884"/>
    </source>
</evidence>
<dbReference type="AlphaFoldDB" id="A0A382AN05"/>
<proteinExistence type="predicted"/>
<evidence type="ECO:0000256" key="2">
    <source>
        <dbReference type="ARBA" id="ARBA00022801"/>
    </source>
</evidence>
<name>A0A382AN05_9ZZZZ</name>
<dbReference type="Pfam" id="PF00884">
    <property type="entry name" value="Sulfatase"/>
    <property type="match status" value="1"/>
</dbReference>
<dbReference type="Gene3D" id="3.40.720.10">
    <property type="entry name" value="Alkaline Phosphatase, subunit A"/>
    <property type="match status" value="1"/>
</dbReference>
<dbReference type="InterPro" id="IPR017850">
    <property type="entry name" value="Alkaline_phosphatase_core_sf"/>
</dbReference>
<sequence length="506" mass="58008">MSNEVNMLMPESPNLIFIFTDQQRADTLSCYGNRNIEAPNLNALSQRSFVFDNAYVSAPVCTPSRGTLLSGLWPHTHRAVENNIPLPSDVKTIVDLLPENYLKAYHGKWHLGDEVIRREGFDEWVSIEDQYRDHYSDERYDKVLSDHCNFLKMNGFEPDKVSKGEKVFSRAYAATMVEEFTKAQFLASQAEQFIEKNKHRPFALYINIFEPHPPYDGPLNDLYDPADIPVPPTFLKNPPDNASEMHKLRAEASLGGQGFDPDRDVWGDTGDEDLWRDIIARYWGNVTLVDRAVGRILNAVVQAGLQHNTIIVFTSEHGEQLGEFNIIQKTTFYESSIKVPMIVHVPWINNQKENEGNDSFSPIQRMSRIEGRYSHIDTVPTLLDLMGIEVPENLQGTSRVPVLNGEETLEKSDVFIDWPGDMSHLITEDMPEVKKLRMQPYRSIISREGWKLTLGPEQNEFYDLNEDPYEQNNLFDQVSEKSRIKDLTDRINQWQVDTGDTAVLPK</sequence>
<dbReference type="SUPFAM" id="SSF53649">
    <property type="entry name" value="Alkaline phosphatase-like"/>
    <property type="match status" value="1"/>
</dbReference>
<dbReference type="EMBL" id="UINC01026099">
    <property type="protein sequence ID" value="SVB02930.1"/>
    <property type="molecule type" value="Genomic_DNA"/>
</dbReference>
<evidence type="ECO:0000256" key="1">
    <source>
        <dbReference type="ARBA" id="ARBA00022723"/>
    </source>
</evidence>